<dbReference type="STRING" id="556484.B7FT21"/>
<keyword evidence="1" id="KW-0173">Coenzyme A biosynthesis</keyword>
<protein>
    <recommendedName>
        <fullName evidence="3">Flavoprotein domain-containing protein</fullName>
    </recommendedName>
</protein>
<dbReference type="SUPFAM" id="SSF52507">
    <property type="entry name" value="Homo-oligomeric flavin-containing Cys decarboxylases, HFCD"/>
    <property type="match status" value="1"/>
</dbReference>
<dbReference type="KEGG" id="pti:PHATRDRAFT_10089"/>
<evidence type="ECO:0000256" key="2">
    <source>
        <dbReference type="ARBA" id="ARBA00038350"/>
    </source>
</evidence>
<organism evidence="4 5">
    <name type="scientific">Phaeodactylum tricornutum (strain CCAP 1055/1)</name>
    <dbReference type="NCBI Taxonomy" id="556484"/>
    <lineage>
        <taxon>Eukaryota</taxon>
        <taxon>Sar</taxon>
        <taxon>Stramenopiles</taxon>
        <taxon>Ochrophyta</taxon>
        <taxon>Bacillariophyta</taxon>
        <taxon>Bacillariophyceae</taxon>
        <taxon>Bacillariophycidae</taxon>
        <taxon>Naviculales</taxon>
        <taxon>Phaeodactylaceae</taxon>
        <taxon>Phaeodactylum</taxon>
    </lineage>
</organism>
<evidence type="ECO:0000313" key="5">
    <source>
        <dbReference type="Proteomes" id="UP000000759"/>
    </source>
</evidence>
<feature type="domain" description="Flavoprotein" evidence="3">
    <location>
        <begin position="14"/>
        <end position="137"/>
    </location>
</feature>
<dbReference type="FunCoup" id="B7FT21">
    <property type="interactions" value="187"/>
</dbReference>
<dbReference type="InterPro" id="IPR036551">
    <property type="entry name" value="Flavin_trans-like"/>
</dbReference>
<dbReference type="Proteomes" id="UP000000759">
    <property type="component" value="Chromosome 2"/>
</dbReference>
<evidence type="ECO:0000313" key="4">
    <source>
        <dbReference type="EMBL" id="EEC50576.1"/>
    </source>
</evidence>
<dbReference type="Gene3D" id="3.40.50.1950">
    <property type="entry name" value="Flavin prenyltransferase-like"/>
    <property type="match status" value="1"/>
</dbReference>
<dbReference type="eggNOG" id="KOG0672">
    <property type="taxonomic scope" value="Eukaryota"/>
</dbReference>
<reference evidence="5" key="2">
    <citation type="submission" date="2008-08" db="EMBL/GenBank/DDBJ databases">
        <authorList>
            <consortium name="Diatom Consortium"/>
            <person name="Grigoriev I."/>
            <person name="Grimwood J."/>
            <person name="Kuo A."/>
            <person name="Otillar R.P."/>
            <person name="Salamov A."/>
            <person name="Detter J.C."/>
            <person name="Lindquist E."/>
            <person name="Shapiro H."/>
            <person name="Lucas S."/>
            <person name="Glavina del Rio T."/>
            <person name="Pitluck S."/>
            <person name="Rokhsar D."/>
            <person name="Bowler C."/>
        </authorList>
    </citation>
    <scope>GENOME REANNOTATION</scope>
    <source>
        <strain evidence="5">CCAP 1055/1</strain>
    </source>
</reference>
<dbReference type="EMBL" id="CM000606">
    <property type="protein sequence ID" value="EEC50576.1"/>
    <property type="molecule type" value="Genomic_DNA"/>
</dbReference>
<reference evidence="4 5" key="1">
    <citation type="journal article" date="2008" name="Nature">
        <title>The Phaeodactylum genome reveals the evolutionary history of diatom genomes.</title>
        <authorList>
            <person name="Bowler C."/>
            <person name="Allen A.E."/>
            <person name="Badger J.H."/>
            <person name="Grimwood J."/>
            <person name="Jabbari K."/>
            <person name="Kuo A."/>
            <person name="Maheswari U."/>
            <person name="Martens C."/>
            <person name="Maumus F."/>
            <person name="Otillar R.P."/>
            <person name="Rayko E."/>
            <person name="Salamov A."/>
            <person name="Vandepoele K."/>
            <person name="Beszteri B."/>
            <person name="Gruber A."/>
            <person name="Heijde M."/>
            <person name="Katinka M."/>
            <person name="Mock T."/>
            <person name="Valentin K."/>
            <person name="Verret F."/>
            <person name="Berges J.A."/>
            <person name="Brownlee C."/>
            <person name="Cadoret J.P."/>
            <person name="Chiovitti A."/>
            <person name="Choi C.J."/>
            <person name="Coesel S."/>
            <person name="De Martino A."/>
            <person name="Detter J.C."/>
            <person name="Durkin C."/>
            <person name="Falciatore A."/>
            <person name="Fournet J."/>
            <person name="Haruta M."/>
            <person name="Huysman M.J."/>
            <person name="Jenkins B.D."/>
            <person name="Jiroutova K."/>
            <person name="Jorgensen R.E."/>
            <person name="Joubert Y."/>
            <person name="Kaplan A."/>
            <person name="Kroger N."/>
            <person name="Kroth P.G."/>
            <person name="La Roche J."/>
            <person name="Lindquist E."/>
            <person name="Lommer M."/>
            <person name="Martin-Jezequel V."/>
            <person name="Lopez P.J."/>
            <person name="Lucas S."/>
            <person name="Mangogna M."/>
            <person name="McGinnis K."/>
            <person name="Medlin L.K."/>
            <person name="Montsant A."/>
            <person name="Oudot-Le Secq M.P."/>
            <person name="Napoli C."/>
            <person name="Obornik M."/>
            <person name="Parker M.S."/>
            <person name="Petit J.L."/>
            <person name="Porcel B.M."/>
            <person name="Poulsen N."/>
            <person name="Robison M."/>
            <person name="Rychlewski L."/>
            <person name="Rynearson T.A."/>
            <person name="Schmutz J."/>
            <person name="Shapiro H."/>
            <person name="Siaut M."/>
            <person name="Stanley M."/>
            <person name="Sussman M.R."/>
            <person name="Taylor A.R."/>
            <person name="Vardi A."/>
            <person name="von Dassow P."/>
            <person name="Vyverman W."/>
            <person name="Willis A."/>
            <person name="Wyrwicz L.S."/>
            <person name="Rokhsar D.S."/>
            <person name="Weissenbach J."/>
            <person name="Armbrust E.V."/>
            <person name="Green B.R."/>
            <person name="Van de Peer Y."/>
            <person name="Grigoriev I.V."/>
        </authorList>
    </citation>
    <scope>NUCLEOTIDE SEQUENCE [LARGE SCALE GENOMIC DNA]</scope>
    <source>
        <strain evidence="4 5">CCAP 1055/1</strain>
    </source>
</reference>
<dbReference type="OrthoDB" id="1532798at2759"/>
<proteinExistence type="inferred from homology"/>
<dbReference type="HOGENOM" id="CLU_033319_3_2_1"/>
<dbReference type="Pfam" id="PF02441">
    <property type="entry name" value="Flavoprotein"/>
    <property type="match status" value="1"/>
</dbReference>
<dbReference type="GO" id="GO:0010181">
    <property type="term" value="F:FMN binding"/>
    <property type="evidence" value="ECO:0007669"/>
    <property type="project" value="TreeGrafter"/>
</dbReference>
<comment type="similarity">
    <text evidence="2">Belongs to the HFCD (homooligomeric flavin containing Cys decarboxylase) superfamily.</text>
</comment>
<dbReference type="AlphaFoldDB" id="B7FT21"/>
<sequence>EDEWRSWKTLGDPVLHIELREWADVLLLCPLSAHTLAKISHGLCDDVLSSIVRAWDWGYHATRPPKPILVAPAMNTAMWTHPLTAQQLQTVQSFYNASRYPEKGVLLIDPQTKELACGEVGNGALAAVETILSAVREALCA</sequence>
<dbReference type="InParanoid" id="B7FT21"/>
<dbReference type="InterPro" id="IPR003382">
    <property type="entry name" value="Flavoprotein"/>
</dbReference>
<dbReference type="PANTHER" id="PTHR14359">
    <property type="entry name" value="HOMO-OLIGOMERIC FLAVIN CONTAINING CYS DECARBOXYLASE FAMILY"/>
    <property type="match status" value="1"/>
</dbReference>
<dbReference type="GeneID" id="7197223"/>
<accession>B7FT21</accession>
<dbReference type="GO" id="GO:0015937">
    <property type="term" value="P:coenzyme A biosynthetic process"/>
    <property type="evidence" value="ECO:0007669"/>
    <property type="project" value="UniProtKB-KW"/>
</dbReference>
<gene>
    <name evidence="4" type="ORF">PHATRDRAFT_10089</name>
</gene>
<evidence type="ECO:0000259" key="3">
    <source>
        <dbReference type="Pfam" id="PF02441"/>
    </source>
</evidence>
<dbReference type="GO" id="GO:0004633">
    <property type="term" value="F:phosphopantothenoylcysteine decarboxylase activity"/>
    <property type="evidence" value="ECO:0007669"/>
    <property type="project" value="TreeGrafter"/>
</dbReference>
<dbReference type="RefSeq" id="XP_002177762.1">
    <property type="nucleotide sequence ID" value="XM_002177726.1"/>
</dbReference>
<dbReference type="GO" id="GO:0071513">
    <property type="term" value="C:phosphopantothenoylcysteine decarboxylase complex"/>
    <property type="evidence" value="ECO:0007669"/>
    <property type="project" value="TreeGrafter"/>
</dbReference>
<feature type="non-terminal residue" evidence="4">
    <location>
        <position position="1"/>
    </location>
</feature>
<dbReference type="PaxDb" id="2850-Phatr10089"/>
<dbReference type="PANTHER" id="PTHR14359:SF6">
    <property type="entry name" value="PHOSPHOPANTOTHENOYLCYSTEINE DECARBOXYLASE"/>
    <property type="match status" value="1"/>
</dbReference>
<evidence type="ECO:0000256" key="1">
    <source>
        <dbReference type="ARBA" id="ARBA00022993"/>
    </source>
</evidence>
<keyword evidence="5" id="KW-1185">Reference proteome</keyword>
<name>B7FT21_PHATC</name>